<protein>
    <submittedName>
        <fullName evidence="1">Uncharacterized protein</fullName>
    </submittedName>
</protein>
<organism evidence="1 2">
    <name type="scientific">Caerostris extrusa</name>
    <name type="common">Bark spider</name>
    <name type="synonym">Caerostris bankana</name>
    <dbReference type="NCBI Taxonomy" id="172846"/>
    <lineage>
        <taxon>Eukaryota</taxon>
        <taxon>Metazoa</taxon>
        <taxon>Ecdysozoa</taxon>
        <taxon>Arthropoda</taxon>
        <taxon>Chelicerata</taxon>
        <taxon>Arachnida</taxon>
        <taxon>Araneae</taxon>
        <taxon>Araneomorphae</taxon>
        <taxon>Entelegynae</taxon>
        <taxon>Araneoidea</taxon>
        <taxon>Araneidae</taxon>
        <taxon>Caerostris</taxon>
    </lineage>
</organism>
<comment type="caution">
    <text evidence="1">The sequence shown here is derived from an EMBL/GenBank/DDBJ whole genome shotgun (WGS) entry which is preliminary data.</text>
</comment>
<sequence>MIYIRDHFPLILSIDHPNWELPSKPRIYIMSKAILESVRNFCYNTEMVSSCNIDEAAESVTEAILKAVESSVLTTIGKLPKLTKPLWDELCSKLRKVLKNLGTNLEDILQMKLYFI</sequence>
<gene>
    <name evidence="1" type="ORF">CEXT_183361</name>
</gene>
<evidence type="ECO:0000313" key="2">
    <source>
        <dbReference type="Proteomes" id="UP001054945"/>
    </source>
</evidence>
<dbReference type="AlphaFoldDB" id="A0AAV4MW77"/>
<evidence type="ECO:0000313" key="1">
    <source>
        <dbReference type="EMBL" id="GIX76025.1"/>
    </source>
</evidence>
<proteinExistence type="predicted"/>
<accession>A0AAV4MW77</accession>
<keyword evidence="2" id="KW-1185">Reference proteome</keyword>
<dbReference type="EMBL" id="BPLR01020218">
    <property type="protein sequence ID" value="GIX76025.1"/>
    <property type="molecule type" value="Genomic_DNA"/>
</dbReference>
<name>A0AAV4MW77_CAEEX</name>
<dbReference type="Proteomes" id="UP001054945">
    <property type="component" value="Unassembled WGS sequence"/>
</dbReference>
<reference evidence="1 2" key="1">
    <citation type="submission" date="2021-06" db="EMBL/GenBank/DDBJ databases">
        <title>Caerostris extrusa draft genome.</title>
        <authorList>
            <person name="Kono N."/>
            <person name="Arakawa K."/>
        </authorList>
    </citation>
    <scope>NUCLEOTIDE SEQUENCE [LARGE SCALE GENOMIC DNA]</scope>
</reference>